<evidence type="ECO:0000256" key="5">
    <source>
        <dbReference type="ARBA" id="ARBA00022989"/>
    </source>
</evidence>
<dbReference type="PANTHER" id="PTHR21421:SF29">
    <property type="entry name" value="GUSTATORY RECEPTOR 5A FOR TREHALOSE-RELATED"/>
    <property type="match status" value="1"/>
</dbReference>
<dbReference type="GO" id="GO:0005886">
    <property type="term" value="C:plasma membrane"/>
    <property type="evidence" value="ECO:0007669"/>
    <property type="project" value="UniProtKB-SubCell"/>
</dbReference>
<evidence type="ECO:0000256" key="7">
    <source>
        <dbReference type="ARBA" id="ARBA00023170"/>
    </source>
</evidence>
<organism evidence="9">
    <name type="scientific">Nematostella vectensis</name>
    <name type="common">Starlet sea anemone</name>
    <dbReference type="NCBI Taxonomy" id="45351"/>
    <lineage>
        <taxon>Eukaryota</taxon>
        <taxon>Metazoa</taxon>
        <taxon>Cnidaria</taxon>
        <taxon>Anthozoa</taxon>
        <taxon>Hexacorallia</taxon>
        <taxon>Actiniaria</taxon>
        <taxon>Edwardsiidae</taxon>
        <taxon>Nematostella</taxon>
    </lineage>
</organism>
<comment type="subcellular location">
    <subcellularLocation>
        <location evidence="1">Cell membrane</location>
        <topology evidence="1">Multi-pass membrane protein</topology>
    </subcellularLocation>
</comment>
<evidence type="ECO:0000256" key="3">
    <source>
        <dbReference type="ARBA" id="ARBA00022475"/>
    </source>
</evidence>
<evidence type="ECO:0000256" key="1">
    <source>
        <dbReference type="ARBA" id="ARBA00004651"/>
    </source>
</evidence>
<evidence type="ECO:0000256" key="6">
    <source>
        <dbReference type="ARBA" id="ARBA00023136"/>
    </source>
</evidence>
<feature type="transmembrane region" description="Helical" evidence="8">
    <location>
        <begin position="79"/>
        <end position="100"/>
    </location>
</feature>
<feature type="transmembrane region" description="Helical" evidence="8">
    <location>
        <begin position="318"/>
        <end position="345"/>
    </location>
</feature>
<feature type="transmembrane region" description="Helical" evidence="8">
    <location>
        <begin position="219"/>
        <end position="243"/>
    </location>
</feature>
<proteinExistence type="evidence at transcript level"/>
<name>A0A0C5GWD8_NEMVE</name>
<keyword evidence="5 8" id="KW-1133">Transmembrane helix</keyword>
<protein>
    <submittedName>
        <fullName evidence="9">Gustatory receptor-like 2</fullName>
    </submittedName>
</protein>
<keyword evidence="7 9" id="KW-0675">Receptor</keyword>
<feature type="transmembrane region" description="Helical" evidence="8">
    <location>
        <begin position="397"/>
        <end position="416"/>
    </location>
</feature>
<gene>
    <name evidence="9" type="primary">Grl2</name>
</gene>
<dbReference type="AlphaFoldDB" id="A0A0C5GWD8"/>
<dbReference type="PANTHER" id="PTHR21421">
    <property type="entry name" value="GUSTATORY RECEPTOR"/>
    <property type="match status" value="1"/>
</dbReference>
<evidence type="ECO:0000313" key="9">
    <source>
        <dbReference type="EMBL" id="AJP16416.1"/>
    </source>
</evidence>
<dbReference type="GO" id="GO:0008527">
    <property type="term" value="F:taste receptor activity"/>
    <property type="evidence" value="ECO:0007669"/>
    <property type="project" value="InterPro"/>
</dbReference>
<accession>A0A0C5GWD8</accession>
<keyword evidence="4 8" id="KW-0812">Transmembrane</keyword>
<dbReference type="InterPro" id="IPR009318">
    <property type="entry name" value="Gustatory_rcpt"/>
</dbReference>
<keyword evidence="3" id="KW-1003">Cell membrane</keyword>
<evidence type="ECO:0000256" key="4">
    <source>
        <dbReference type="ARBA" id="ARBA00022692"/>
    </source>
</evidence>
<dbReference type="Pfam" id="PF06151">
    <property type="entry name" value="Trehalose_recp"/>
    <property type="match status" value="1"/>
</dbReference>
<comment type="similarity">
    <text evidence="2">Belongs to the insect chemoreceptor superfamily. Gustatory receptor (GR) family. Gr5a subfamily.</text>
</comment>
<dbReference type="OrthoDB" id="6478931at2759"/>
<dbReference type="GO" id="GO:0050916">
    <property type="term" value="P:sensory perception of sweet taste"/>
    <property type="evidence" value="ECO:0007669"/>
    <property type="project" value="UniProtKB-ARBA"/>
</dbReference>
<keyword evidence="6 8" id="KW-0472">Membrane</keyword>
<dbReference type="EMBL" id="KP294349">
    <property type="protein sequence ID" value="AJP16416.1"/>
    <property type="molecule type" value="mRNA"/>
</dbReference>
<evidence type="ECO:0000256" key="2">
    <source>
        <dbReference type="ARBA" id="ARBA00005327"/>
    </source>
</evidence>
<feature type="transmembrane region" description="Helical" evidence="8">
    <location>
        <begin position="112"/>
        <end position="132"/>
    </location>
</feature>
<sequence>MSTIESNTLPCESVDVDNRQKSLRQVEKTFRPVTVAMKFLGLYFGNPYSGVDLKENAVAPLNENCARTRVSWKEKFGKTYCLLVSLLLYAGFACSLSFTVRGVSYSFVARRLTMDIWMLWCALQGTVCILSISRRKNGSKFSSFIRALACADSNGFPPPSKLPKVIITISIATVIFNNVLFMVLLHYSGVSSSFLFVLFGNENMTLAGPDGWVIAVYQVTLPFATSAWAFPSCFYMVTCIIVADRFSFLTKKAQDEFKSTNHINMKQLRRDHLRLCHALEKLDEIISPLALISYGCSIPEICIALDVTIRMSREGYSIFIISVIIFWSLINISNTIVTSLAGAHINSTAHSLTSVVYDIDVDELKDGEKTELMLLLNKLNTEVISPTIGGIVPVTRGMLLTVFGTIIGYLTILVQFK</sequence>
<reference evidence="9" key="1">
    <citation type="journal article" date="2015" name="Nat. Commun.">
        <title>A cnidarian homologue of an insect gustatory receptor functions in developmental body patterning.</title>
        <authorList>
            <person name="Saina M."/>
            <person name="Busengdal H."/>
            <person name="Sinigaglia C."/>
            <person name="Petrone L."/>
            <person name="Oliveri P."/>
            <person name="Rentzsch F."/>
            <person name="Benton R."/>
        </authorList>
    </citation>
    <scope>NUCLEOTIDE SEQUENCE</scope>
</reference>
<feature type="transmembrane region" description="Helical" evidence="8">
    <location>
        <begin position="166"/>
        <end position="199"/>
    </location>
</feature>
<evidence type="ECO:0000256" key="8">
    <source>
        <dbReference type="SAM" id="Phobius"/>
    </source>
</evidence>